<keyword evidence="2" id="KW-0418">Kinase</keyword>
<dbReference type="KEGG" id="salf:SMD44_06671"/>
<dbReference type="SMART" id="SM00220">
    <property type="entry name" value="S_TKc"/>
    <property type="match status" value="1"/>
</dbReference>
<name>A0A1Z1WLC6_9ACTN</name>
<dbReference type="OrthoDB" id="1022767at2"/>
<dbReference type="AlphaFoldDB" id="A0A1Z1WLC6"/>
<dbReference type="EMBL" id="CP021748">
    <property type="protein sequence ID" value="ARX87190.1"/>
    <property type="molecule type" value="Genomic_DNA"/>
</dbReference>
<dbReference type="Gene3D" id="1.10.510.10">
    <property type="entry name" value="Transferase(Phosphotransferase) domain 1"/>
    <property type="match status" value="1"/>
</dbReference>
<dbReference type="InterPro" id="IPR000719">
    <property type="entry name" value="Prot_kinase_dom"/>
</dbReference>
<gene>
    <name evidence="2" type="ORF">SMD44_06671</name>
</gene>
<dbReference type="PROSITE" id="PS50011">
    <property type="entry name" value="PROTEIN_KINASE_DOM"/>
    <property type="match status" value="1"/>
</dbReference>
<dbReference type="Pfam" id="PF00069">
    <property type="entry name" value="Pkinase"/>
    <property type="match status" value="1"/>
</dbReference>
<dbReference type="GO" id="GO:0005524">
    <property type="term" value="F:ATP binding"/>
    <property type="evidence" value="ECO:0007669"/>
    <property type="project" value="InterPro"/>
</dbReference>
<dbReference type="eggNOG" id="COG4248">
    <property type="taxonomic scope" value="Bacteria"/>
</dbReference>
<feature type="domain" description="Protein kinase" evidence="1">
    <location>
        <begin position="20"/>
        <end position="310"/>
    </location>
</feature>
<dbReference type="InterPro" id="IPR011009">
    <property type="entry name" value="Kinase-like_dom_sf"/>
</dbReference>
<dbReference type="Proteomes" id="UP000195880">
    <property type="component" value="Chromosome"/>
</dbReference>
<keyword evidence="3" id="KW-1185">Reference proteome</keyword>
<accession>A0A1Z1WLC6</accession>
<protein>
    <submittedName>
        <fullName evidence="2">Protein kinase</fullName>
    </submittedName>
</protein>
<dbReference type="STRING" id="67267.GCA_000716675_06975"/>
<evidence type="ECO:0000313" key="3">
    <source>
        <dbReference type="Proteomes" id="UP000195880"/>
    </source>
</evidence>
<evidence type="ECO:0000259" key="1">
    <source>
        <dbReference type="PROSITE" id="PS50011"/>
    </source>
</evidence>
<keyword evidence="2" id="KW-0808">Transferase</keyword>
<sequence length="450" mass="50010">MSNGMLATGKKLVTEAGEQVTVGELFGSGGQGEVYRVSTVRGDRAVKWYYPQLADARQRHILEGLIEKGWDDDRFLWPRSIVMDPDGKEPGFGYLMDVRPARFQDLPALFRRDPSVKEATMRTLVTVALHTVEAYRALHSKGIAYRDINWGNIFFDPRTGDVLVCDNDNAVVEGGTAGVAGTMDFMAPELVRGDRGAQPGTQTDLHSLAVLLFLLLMNEHPFNGALAMRIHCMGEAAKRKLYGTDPVFVYDPADTRNRPVAGEQPTVIATWAALPQILRDLFVQTFTDGLRTPAKRVRETQWRDALSQVLDAITQCRGCGRQNLTQPDGTPPDCWKCGRPLQLPPRLELVTATGTTLRTRRGIRLDPSARVYAHHLDGDPDRHDFRAIVGEVTEHPKQRGRYGLTNRTQNVWTVRKDDGSVREVEPGRTIALQSGLLLEFGGGVEAEVKE</sequence>
<dbReference type="SUPFAM" id="SSF56112">
    <property type="entry name" value="Protein kinase-like (PK-like)"/>
    <property type="match status" value="1"/>
</dbReference>
<dbReference type="PANTHER" id="PTHR24359:SF1">
    <property type="entry name" value="INHIBITOR OF NUCLEAR FACTOR KAPPA-B KINASE EPSILON SUBUNIT HOMOLOG 1-RELATED"/>
    <property type="match status" value="1"/>
</dbReference>
<reference evidence="2 3" key="1">
    <citation type="submission" date="2017-05" db="EMBL/GenBank/DDBJ databases">
        <title>Streptomyces alboflavus Genome sequencing and assembly.</title>
        <authorList>
            <person name="Wang Y."/>
            <person name="Du B."/>
            <person name="Ding Y."/>
            <person name="Liu H."/>
            <person name="Hou Q."/>
            <person name="Liu K."/>
            <person name="Wang C."/>
            <person name="Yao L."/>
        </authorList>
    </citation>
    <scope>NUCLEOTIDE SEQUENCE [LARGE SCALE GENOMIC DNA]</scope>
    <source>
        <strain evidence="2 3">MDJK44</strain>
    </source>
</reference>
<dbReference type="GO" id="GO:0004674">
    <property type="term" value="F:protein serine/threonine kinase activity"/>
    <property type="evidence" value="ECO:0007669"/>
    <property type="project" value="TreeGrafter"/>
</dbReference>
<evidence type="ECO:0000313" key="2">
    <source>
        <dbReference type="EMBL" id="ARX87190.1"/>
    </source>
</evidence>
<proteinExistence type="predicted"/>
<dbReference type="RefSeq" id="WP_087886243.1">
    <property type="nucleotide sequence ID" value="NZ_CP021748.1"/>
</dbReference>
<dbReference type="PANTHER" id="PTHR24359">
    <property type="entry name" value="SERINE/THREONINE-PROTEIN KINASE SBK1"/>
    <property type="match status" value="1"/>
</dbReference>
<organism evidence="2 3">
    <name type="scientific">Streptomyces alboflavus</name>
    <dbReference type="NCBI Taxonomy" id="67267"/>
    <lineage>
        <taxon>Bacteria</taxon>
        <taxon>Bacillati</taxon>
        <taxon>Actinomycetota</taxon>
        <taxon>Actinomycetes</taxon>
        <taxon>Kitasatosporales</taxon>
        <taxon>Streptomycetaceae</taxon>
        <taxon>Streptomyces</taxon>
    </lineage>
</organism>